<evidence type="ECO:0008006" key="4">
    <source>
        <dbReference type="Google" id="ProtNLM"/>
    </source>
</evidence>
<accession>A0A6I5ZTI7</accession>
<dbReference type="OrthoDB" id="2374721at2"/>
<proteinExistence type="predicted"/>
<name>A0A6I5ZTI7_9FIRM</name>
<dbReference type="EMBL" id="CP046244">
    <property type="protein sequence ID" value="QGP93383.1"/>
    <property type="molecule type" value="Genomic_DNA"/>
</dbReference>
<dbReference type="SUPFAM" id="SSF52833">
    <property type="entry name" value="Thioredoxin-like"/>
    <property type="match status" value="1"/>
</dbReference>
<dbReference type="RefSeq" id="WP_156274743.1">
    <property type="nucleotide sequence ID" value="NZ_CP046244.1"/>
</dbReference>
<reference evidence="2 3" key="1">
    <citation type="submission" date="2019-11" db="EMBL/GenBank/DDBJ databases">
        <title>Genome sequence of Moorella glycerini DSM11254.</title>
        <authorList>
            <person name="Poehlein A."/>
            <person name="Boeer T."/>
            <person name="Daniel R."/>
        </authorList>
    </citation>
    <scope>NUCLEOTIDE SEQUENCE [LARGE SCALE GENOMIC DNA]</scope>
    <source>
        <strain evidence="2 3">DSM 11254</strain>
    </source>
</reference>
<organism evidence="2 3">
    <name type="scientific">Neomoorella glycerini</name>
    <dbReference type="NCBI Taxonomy" id="55779"/>
    <lineage>
        <taxon>Bacteria</taxon>
        <taxon>Bacillati</taxon>
        <taxon>Bacillota</taxon>
        <taxon>Clostridia</taxon>
        <taxon>Neomoorellales</taxon>
        <taxon>Neomoorellaceae</taxon>
        <taxon>Neomoorella</taxon>
    </lineage>
</organism>
<keyword evidence="1" id="KW-0812">Transmembrane</keyword>
<dbReference type="Proteomes" id="UP000425916">
    <property type="component" value="Chromosome"/>
</dbReference>
<dbReference type="AlphaFoldDB" id="A0A6I5ZTI7"/>
<keyword evidence="1" id="KW-0472">Membrane</keyword>
<keyword evidence="3" id="KW-1185">Reference proteome</keyword>
<evidence type="ECO:0000256" key="1">
    <source>
        <dbReference type="SAM" id="Phobius"/>
    </source>
</evidence>
<feature type="transmembrane region" description="Helical" evidence="1">
    <location>
        <begin position="86"/>
        <end position="106"/>
    </location>
</feature>
<evidence type="ECO:0000313" key="2">
    <source>
        <dbReference type="EMBL" id="QGP93383.1"/>
    </source>
</evidence>
<feature type="transmembrane region" description="Helical" evidence="1">
    <location>
        <begin position="33"/>
        <end position="53"/>
    </location>
</feature>
<sequence>MALAGLAYFILALASLILWSTGFNPYCGYGLFLGRPLLLWGATAYACMAVLCFAGAKRKVAIAGAAFLPAVHAAVLALAWRDSGYLCPACVTFLVIEAVLAAFLVFARGRKQYPVFLSLAGVFLLVGTGLLAYNPSVSGYVMPAGSAAEAVSGGAGSEAVVPDGAAAFGTPEKSPVGMAAVDAGQVEPGRPLVYNPPAGAAPALADSAAAAVPGKKYPVAKGPSVAVTTAGGKKVELDLSQRPALYFAWWCPACREVLREMARLAGEKRPYLVSVSYTAGDVNRSLQEVARAGLPGGEVYFSRGVPGNPGGIPVLLYAEGGEVK</sequence>
<dbReference type="InterPro" id="IPR036249">
    <property type="entry name" value="Thioredoxin-like_sf"/>
</dbReference>
<keyword evidence="1" id="KW-1133">Transmembrane helix</keyword>
<protein>
    <recommendedName>
        <fullName evidence="4">Thioredoxin-like fold</fullName>
    </recommendedName>
</protein>
<feature type="transmembrane region" description="Helical" evidence="1">
    <location>
        <begin position="60"/>
        <end position="80"/>
    </location>
</feature>
<gene>
    <name evidence="2" type="ORF">MGLY_27910</name>
</gene>
<feature type="transmembrane region" description="Helical" evidence="1">
    <location>
        <begin position="113"/>
        <end position="133"/>
    </location>
</feature>
<evidence type="ECO:0000313" key="3">
    <source>
        <dbReference type="Proteomes" id="UP000425916"/>
    </source>
</evidence>